<gene>
    <name evidence="1" type="ORF">AAEJ74_02535</name>
</gene>
<accession>A0ABU9EIT5</accession>
<comment type="caution">
    <text evidence="1">The sequence shown here is derived from an EMBL/GenBank/DDBJ whole genome shotgun (WGS) entry which is preliminary data.</text>
</comment>
<reference evidence="1 2" key="1">
    <citation type="journal article" date="2024" name="Front. Microbiol.">
        <title>Transcriptomic insights into the dominance of two phototrophs throughout the water column of a tropical hypersaline-alkaline crater lake (Dziani Dzaha, Mayotte).</title>
        <authorList>
            <person name="Duperron S."/>
            <person name="Halary S."/>
            <person name="Bouly J.-P."/>
            <person name="Roussel T."/>
            <person name="Hugoni M."/>
            <person name="Bruto M."/>
            <person name="Oger P."/>
            <person name="Duval C."/>
            <person name="Woo A."/>
            <person name="Jezequiel D."/>
            <person name="Ader M."/>
            <person name="Leboulanger C."/>
            <person name="Agogue H."/>
            <person name="Grossi V."/>
            <person name="Trousselier M."/>
            <person name="Bernard C."/>
        </authorList>
    </citation>
    <scope>NUCLEOTIDE SEQUENCE [LARGE SCALE GENOMIC DNA]</scope>
    <source>
        <strain evidence="1 2">PMC 851.14</strain>
    </source>
</reference>
<protein>
    <submittedName>
        <fullName evidence="1">Uncharacterized protein</fullName>
    </submittedName>
</protein>
<evidence type="ECO:0000313" key="2">
    <source>
        <dbReference type="Proteomes" id="UP001387447"/>
    </source>
</evidence>
<dbReference type="RefSeq" id="WP_368662796.1">
    <property type="nucleotide sequence ID" value="NZ_JBBWYZ010000002.1"/>
</dbReference>
<organism evidence="1 2">
    <name type="scientific">Limnospira fusiformis PMC 851.14</name>
    <dbReference type="NCBI Taxonomy" id="2219512"/>
    <lineage>
        <taxon>Bacteria</taxon>
        <taxon>Bacillati</taxon>
        <taxon>Cyanobacteriota</taxon>
        <taxon>Cyanophyceae</taxon>
        <taxon>Oscillatoriophycideae</taxon>
        <taxon>Oscillatoriales</taxon>
        <taxon>Sirenicapillariaceae</taxon>
        <taxon>Limnospira</taxon>
    </lineage>
</organism>
<dbReference type="Proteomes" id="UP001387447">
    <property type="component" value="Unassembled WGS sequence"/>
</dbReference>
<proteinExistence type="predicted"/>
<evidence type="ECO:0000313" key="1">
    <source>
        <dbReference type="EMBL" id="MEK9510595.1"/>
    </source>
</evidence>
<sequence length="41" mass="4491">MNTGFRNRCYYPHPKSSPGGEGLLTAYGMITQKAVDESSII</sequence>
<keyword evidence="2" id="KW-1185">Reference proteome</keyword>
<name>A0ABU9EIT5_LIMFS</name>
<dbReference type="EMBL" id="JBBWYZ010000002">
    <property type="protein sequence ID" value="MEK9510595.1"/>
    <property type="molecule type" value="Genomic_DNA"/>
</dbReference>